<gene>
    <name evidence="3" type="primary">smpB</name>
    <name evidence="5" type="ORF">COX81_00430</name>
</gene>
<organism evidence="5 6">
    <name type="scientific">Candidatus Magasanikbacteria bacterium CG_4_10_14_0_2_um_filter_37_12</name>
    <dbReference type="NCBI Taxonomy" id="1974637"/>
    <lineage>
        <taxon>Bacteria</taxon>
        <taxon>Candidatus Magasanikiibacteriota</taxon>
    </lineage>
</organism>
<evidence type="ECO:0000313" key="6">
    <source>
        <dbReference type="Proteomes" id="UP000228568"/>
    </source>
</evidence>
<sequence>MPQYATNKKAHFEYEILDIYEAGFVLTGEEVKSIRAGHINMAGAFVTFHNDEAFISNLHISKYKNSNPKKEYEPERTRKLLLSHKEINYLRGKNQEKGLTIVPLSVYTKGPYIKVEIGLAKGKKLHDKRKTIQDREEKKTMGRALKGNY</sequence>
<dbReference type="GO" id="GO:0070929">
    <property type="term" value="P:trans-translation"/>
    <property type="evidence" value="ECO:0007669"/>
    <property type="project" value="UniProtKB-UniRule"/>
</dbReference>
<accession>A0A2M7V9T7</accession>
<dbReference type="SUPFAM" id="SSF74982">
    <property type="entry name" value="Small protein B (SmpB)"/>
    <property type="match status" value="1"/>
</dbReference>
<dbReference type="AlphaFoldDB" id="A0A2M7V9T7"/>
<dbReference type="InterPro" id="IPR000037">
    <property type="entry name" value="SsrA-bd_prot"/>
</dbReference>
<keyword evidence="1 3" id="KW-0963">Cytoplasm</keyword>
<dbReference type="PANTHER" id="PTHR30308:SF2">
    <property type="entry name" value="SSRA-BINDING PROTEIN"/>
    <property type="match status" value="1"/>
</dbReference>
<name>A0A2M7V9T7_9BACT</name>
<evidence type="ECO:0000256" key="3">
    <source>
        <dbReference type="HAMAP-Rule" id="MF_00023"/>
    </source>
</evidence>
<evidence type="ECO:0000256" key="4">
    <source>
        <dbReference type="SAM" id="MobiDB-lite"/>
    </source>
</evidence>
<feature type="region of interest" description="Disordered" evidence="4">
    <location>
        <begin position="128"/>
        <end position="149"/>
    </location>
</feature>
<dbReference type="GO" id="GO:0003723">
    <property type="term" value="F:RNA binding"/>
    <property type="evidence" value="ECO:0007669"/>
    <property type="project" value="UniProtKB-UniRule"/>
</dbReference>
<feature type="compositionally biased region" description="Basic and acidic residues" evidence="4">
    <location>
        <begin position="130"/>
        <end position="140"/>
    </location>
</feature>
<dbReference type="HAMAP" id="MF_00023">
    <property type="entry name" value="SmpB"/>
    <property type="match status" value="1"/>
</dbReference>
<comment type="caution">
    <text evidence="5">The sequence shown here is derived from an EMBL/GenBank/DDBJ whole genome shotgun (WGS) entry which is preliminary data.</text>
</comment>
<dbReference type="GO" id="GO:0070930">
    <property type="term" value="P:trans-translation-dependent protein tagging"/>
    <property type="evidence" value="ECO:0007669"/>
    <property type="project" value="TreeGrafter"/>
</dbReference>
<dbReference type="PANTHER" id="PTHR30308">
    <property type="entry name" value="TMRNA-BINDING COMPONENT OF TRANS-TRANSLATION TAGGING COMPLEX"/>
    <property type="match status" value="1"/>
</dbReference>
<dbReference type="NCBIfam" id="NF003843">
    <property type="entry name" value="PRK05422.1"/>
    <property type="match status" value="1"/>
</dbReference>
<evidence type="ECO:0000313" key="5">
    <source>
        <dbReference type="EMBL" id="PIZ95627.1"/>
    </source>
</evidence>
<dbReference type="Gene3D" id="2.40.280.10">
    <property type="match status" value="1"/>
</dbReference>
<dbReference type="Proteomes" id="UP000228568">
    <property type="component" value="Unassembled WGS sequence"/>
</dbReference>
<reference evidence="6" key="1">
    <citation type="submission" date="2017-09" db="EMBL/GenBank/DDBJ databases">
        <title>Depth-based differentiation of microbial function through sediment-hosted aquifers and enrichment of novel symbionts in the deep terrestrial subsurface.</title>
        <authorList>
            <person name="Probst A.J."/>
            <person name="Ladd B."/>
            <person name="Jarett J.K."/>
            <person name="Geller-Mcgrath D.E."/>
            <person name="Sieber C.M.K."/>
            <person name="Emerson J.B."/>
            <person name="Anantharaman K."/>
            <person name="Thomas B.C."/>
            <person name="Malmstrom R."/>
            <person name="Stieglmeier M."/>
            <person name="Klingl A."/>
            <person name="Woyke T."/>
            <person name="Ryan C.M."/>
            <person name="Banfield J.F."/>
        </authorList>
    </citation>
    <scope>NUCLEOTIDE SEQUENCE [LARGE SCALE GENOMIC DNA]</scope>
</reference>
<dbReference type="InterPro" id="IPR023620">
    <property type="entry name" value="SmpB"/>
</dbReference>
<dbReference type="GO" id="GO:0005829">
    <property type="term" value="C:cytosol"/>
    <property type="evidence" value="ECO:0007669"/>
    <property type="project" value="TreeGrafter"/>
</dbReference>
<comment type="function">
    <text evidence="3">Required for rescue of stalled ribosomes mediated by trans-translation. Binds to transfer-messenger RNA (tmRNA), required for stable association of tmRNA with ribosomes. tmRNA and SmpB together mimic tRNA shape, replacing the anticodon stem-loop with SmpB. tmRNA is encoded by the ssrA gene; the 2 termini fold to resemble tRNA(Ala) and it encodes a 'tag peptide', a short internal open reading frame. During trans-translation Ala-aminoacylated tmRNA acts like a tRNA, entering the A-site of stalled ribosomes, displacing the stalled mRNA. The ribosome then switches to translate the ORF on the tmRNA; the nascent peptide is terminated with the 'tag peptide' encoded by the tmRNA and targeted for degradation. The ribosome is freed to recommence translation, which seems to be the essential function of trans-translation.</text>
</comment>
<keyword evidence="2 3" id="KW-0694">RNA-binding</keyword>
<dbReference type="EMBL" id="PFPK01000007">
    <property type="protein sequence ID" value="PIZ95627.1"/>
    <property type="molecule type" value="Genomic_DNA"/>
</dbReference>
<evidence type="ECO:0000256" key="1">
    <source>
        <dbReference type="ARBA" id="ARBA00022490"/>
    </source>
</evidence>
<evidence type="ECO:0000256" key="2">
    <source>
        <dbReference type="ARBA" id="ARBA00022884"/>
    </source>
</evidence>
<comment type="subcellular location">
    <subcellularLocation>
        <location evidence="3">Cytoplasm</location>
    </subcellularLocation>
    <text evidence="3">The tmRNA-SmpB complex associates with stalled 70S ribosomes.</text>
</comment>
<comment type="similarity">
    <text evidence="3">Belongs to the SmpB family.</text>
</comment>
<dbReference type="Pfam" id="PF01668">
    <property type="entry name" value="SmpB"/>
    <property type="match status" value="1"/>
</dbReference>
<protein>
    <recommendedName>
        <fullName evidence="3">SsrA-binding protein</fullName>
    </recommendedName>
    <alternativeName>
        <fullName evidence="3">Small protein B</fullName>
    </alternativeName>
</protein>
<dbReference type="NCBIfam" id="TIGR00086">
    <property type="entry name" value="smpB"/>
    <property type="match status" value="1"/>
</dbReference>
<proteinExistence type="inferred from homology"/>
<dbReference type="CDD" id="cd09294">
    <property type="entry name" value="SmpB"/>
    <property type="match status" value="1"/>
</dbReference>